<proteinExistence type="predicted"/>
<organism evidence="2 3">
    <name type="scientific">Oikopleura dioica</name>
    <name type="common">Tunicate</name>
    <dbReference type="NCBI Taxonomy" id="34765"/>
    <lineage>
        <taxon>Eukaryota</taxon>
        <taxon>Metazoa</taxon>
        <taxon>Chordata</taxon>
        <taxon>Tunicata</taxon>
        <taxon>Appendicularia</taxon>
        <taxon>Copelata</taxon>
        <taxon>Oikopleuridae</taxon>
        <taxon>Oikopleura</taxon>
    </lineage>
</organism>
<feature type="region of interest" description="Disordered" evidence="1">
    <location>
        <begin position="1416"/>
        <end position="1460"/>
    </location>
</feature>
<gene>
    <name evidence="2" type="ORF">OKIOD_LOCUS16765</name>
</gene>
<evidence type="ECO:0000256" key="1">
    <source>
        <dbReference type="SAM" id="MobiDB-lite"/>
    </source>
</evidence>
<dbReference type="Proteomes" id="UP001158576">
    <property type="component" value="Chromosome 2"/>
</dbReference>
<feature type="compositionally biased region" description="Low complexity" evidence="1">
    <location>
        <begin position="1430"/>
        <end position="1460"/>
    </location>
</feature>
<protein>
    <submittedName>
        <fullName evidence="2">Oidioi.mRNA.OKI2018_I69.chr2.g8000.t1.cds</fullName>
    </submittedName>
</protein>
<dbReference type="EMBL" id="OU015567">
    <property type="protein sequence ID" value="CAG5113910.1"/>
    <property type="molecule type" value="Genomic_DNA"/>
</dbReference>
<keyword evidence="3" id="KW-1185">Reference proteome</keyword>
<evidence type="ECO:0000313" key="2">
    <source>
        <dbReference type="EMBL" id="CAG5113910.1"/>
    </source>
</evidence>
<evidence type="ECO:0000313" key="3">
    <source>
        <dbReference type="Proteomes" id="UP001158576"/>
    </source>
</evidence>
<reference evidence="2 3" key="1">
    <citation type="submission" date="2021-04" db="EMBL/GenBank/DDBJ databases">
        <authorList>
            <person name="Bliznina A."/>
        </authorList>
    </citation>
    <scope>NUCLEOTIDE SEQUENCE [LARGE SCALE GENOMIC DNA]</scope>
</reference>
<name>A0ABN7TA75_OIKDI</name>
<accession>A0ABN7TA75</accession>
<sequence length="1479" mass="164275">MCIKCKTCSVTLNQDSEDFENCVKGDVTESKWYPKYENGLPVVCAILKSQEDYSVTFYGEFKYSLERGAITKVNPAHFYNWNEAKLETRQDTVVSCVGDKCNGLSATSLPVRPIQAPRNAQRTNSTCYSCSSDEIGPCFYDQSDIGEYASTTTCTEGCQTRFTMNRKKNPLSFFGDSESRVTRGCGDEPLKVSTQELWACIGHDCNYFDDPMLPERQLPNDPIPNDVEEVFCAQQECIECQHCVHIFIYSDPRQKGYPCGLRKFRRFYKLGDQTIENVCTTDFGLREDGGWSRVGFIEHKVTPKPMSTELEESVLLENEKYTINTVLSQAESASGCPICVEGGCNNVTVFNNCAVEDICASVVTTRLSDAETVVIQKCATPQQINDFHNGRRSITQQLKRSQCDDSAGCNEVGFNPYEWSFEPSANLKYPPQMLTRGQSDQVRIDMQGSTPACTDPSKCLTCYKCSYVLFEIDGVVTESGTACKGDQDTSSLDLIPVWNTFCWPELADVGYDGIHGSYDNLECHEEQSLHQMTCGVDTSVDRFAGAGTKMLQVNRFYAGFAGTYEFGIPEFGGVYNILKETNVVGKCPGNNCNDIALDQSLPILDLSNETYCKSCFYQRADNAYTLYGNFGDEDCLDNPRDVGSGRCNENEVCTIKINQIAHNLNNLNPGLNSRVDTISRGCIPWRIPGLRPEVQSDINRIVVCLTNECNSLLVDFDAEDLIQLPQAGSWDQPIDPALVPFSCGTFDNECIGCLSCESDHADPSNADICRYSPELITNGIFRRRYFDPLRSDWVINQCSTRTATISGPLGNRINIMDRGVSQSEAGVEDSSYTSTLCKGHMCNGQEEVETPASPRMCFLCQNTAECRSGIFDEVAAARQSEFCKSGICETRWSGENVIRRCVDSPVILTYANDIFSTQEETTPFNVTVEEHVETCEGNSCNSKFVGVDNQIYDEAPAFEPMEEPSPVPRPESCDDPLNPGVDTDLCIKCYNCQNVVDEIDIPDDVACYNQLDSAFESYFFKSTAGIPTMCGLRVDKKVSTDGYHYVIKRTAYSGIDPLSVTDEKNHRLEIFRSSHLNCKDELCNSYAINELPVPPIRLPRSTDSKNDGLQCYNCTYSTDIDGGNTECAFDPSSVATCGPAEYCDLRVTETIDFETSTFVNSQKYEVERQCKPQIYYGSFFFNSRTIETWACLGDLCNGQTEDAQPPPYPDVPISDERWQEPIPRDEVATICNWVDCIECLTCDISYAVNQNKPGQSVLEEQCTTESYRANYLNRRQTSSLWYNQCSVQNGIRVIGKTPTYFLKAGVARTDEPGKVINGLLKKVTKLTEARESVRALICDVCDDAVSCEAPEDTCFADNGVCAAVTETEDGIEKLTSKSCGSYQEAQLFNSGVDEIVEDFQTETCAESDCFTTNDIAEKPEYHPEPPTTEPPSTQSSSTQSSTQSSSTESSTQSSTTTTSSAKEIMLSSIFSVLAVVLFF</sequence>